<keyword evidence="4 6" id="KW-0472">Membrane</keyword>
<feature type="transmembrane region" description="Helical" evidence="6">
    <location>
        <begin position="296"/>
        <end position="313"/>
    </location>
</feature>
<dbReference type="Pfam" id="PF00939">
    <property type="entry name" value="Na_sulph_symp"/>
    <property type="match status" value="1"/>
</dbReference>
<protein>
    <submittedName>
        <fullName evidence="7">Sodium/sulphate symporter</fullName>
    </submittedName>
</protein>
<evidence type="ECO:0000256" key="1">
    <source>
        <dbReference type="ARBA" id="ARBA00004141"/>
    </source>
</evidence>
<keyword evidence="3 6" id="KW-1133">Transmembrane helix</keyword>
<evidence type="ECO:0000256" key="2">
    <source>
        <dbReference type="ARBA" id="ARBA00022692"/>
    </source>
</evidence>
<sequence>MADRDDARAGTETTLTSRQFLGLLAAAAILAVGTMVPPPAAVTVAGQRALAVFASALVLWLTRPIPYVVSSVLSVTLLFALETVDSFDAAATGFTSTLVFFLLLLLLLGDATTSVGLDRRLARRLLTAESTPRRALRSVAGSVLALALVMPSAMARAVTFIPIVKRLAAAFGAGDDGFETGAFLVLGHVNPIGSMALMTGGGMALVTSEIIATSVRPITWVDWAVLMLPPTIALYAAATLCAGLFAAVDGETTLGATAGTRLEADGEGTEPRTDVDEPQLETDGDGSPSLTRDQRLVALVLLGAIAGWIGGSFVGIPTVLPAVAAVVVLSLPQVGIITADDIAGVNWGIIFLVGAMLSILDVLETTGAIVAIVDALTRWIPFAALAQWQLVAVLIALAVGIRILFSTGSAAIVVALPIVLELAAVFDVNRLYLALTVLLVVGSTTILPFNTTAVLVSMDRGPLSHRDVASFGLVTMMLAVGVAAASWLVYWPLVG</sequence>
<evidence type="ECO:0000313" key="8">
    <source>
        <dbReference type="Proteomes" id="UP000001903"/>
    </source>
</evidence>
<gene>
    <name evidence="7" type="ordered locus">Htur_1416</name>
</gene>
<dbReference type="OrthoDB" id="187527at2157"/>
<dbReference type="Proteomes" id="UP000001903">
    <property type="component" value="Chromosome"/>
</dbReference>
<evidence type="ECO:0000256" key="4">
    <source>
        <dbReference type="ARBA" id="ARBA00023136"/>
    </source>
</evidence>
<organism evidence="7 8">
    <name type="scientific">Haloterrigena turkmenica (strain ATCC 51198 / DSM 5511 / JCM 9101 / NCIMB 13204 / VKM B-1734 / 4k)</name>
    <name type="common">Halococcus turkmenicus</name>
    <dbReference type="NCBI Taxonomy" id="543526"/>
    <lineage>
        <taxon>Archaea</taxon>
        <taxon>Methanobacteriati</taxon>
        <taxon>Methanobacteriota</taxon>
        <taxon>Stenosarchaea group</taxon>
        <taxon>Halobacteria</taxon>
        <taxon>Halobacteriales</taxon>
        <taxon>Natrialbaceae</taxon>
        <taxon>Haloterrigena</taxon>
    </lineage>
</organism>
<dbReference type="KEGG" id="htu:Htur_1416"/>
<feature type="region of interest" description="Disordered" evidence="5">
    <location>
        <begin position="258"/>
        <end position="289"/>
    </location>
</feature>
<feature type="transmembrane region" description="Helical" evidence="6">
    <location>
        <begin position="408"/>
        <end position="426"/>
    </location>
</feature>
<keyword evidence="2 6" id="KW-0812">Transmembrane</keyword>
<dbReference type="AlphaFoldDB" id="D2RQ45"/>
<feature type="transmembrane region" description="Helical" evidence="6">
    <location>
        <begin position="20"/>
        <end position="37"/>
    </location>
</feature>
<dbReference type="InterPro" id="IPR001898">
    <property type="entry name" value="SLC13A/DASS"/>
</dbReference>
<dbReference type="GeneID" id="8742007"/>
<dbReference type="HOGENOM" id="CLU_548168_0_0_2"/>
<dbReference type="EMBL" id="CP001860">
    <property type="protein sequence ID" value="ADB60304.1"/>
    <property type="molecule type" value="Genomic_DNA"/>
</dbReference>
<evidence type="ECO:0000313" key="7">
    <source>
        <dbReference type="EMBL" id="ADB60304.1"/>
    </source>
</evidence>
<evidence type="ECO:0000256" key="6">
    <source>
        <dbReference type="SAM" id="Phobius"/>
    </source>
</evidence>
<dbReference type="eggNOG" id="arCOG00238">
    <property type="taxonomic scope" value="Archaea"/>
</dbReference>
<name>D2RQ45_HALTV</name>
<feature type="transmembrane region" description="Helical" evidence="6">
    <location>
        <begin position="138"/>
        <end position="163"/>
    </location>
</feature>
<dbReference type="PANTHER" id="PTHR10283">
    <property type="entry name" value="SOLUTE CARRIER FAMILY 13 MEMBER"/>
    <property type="match status" value="1"/>
</dbReference>
<evidence type="ECO:0000256" key="3">
    <source>
        <dbReference type="ARBA" id="ARBA00022989"/>
    </source>
</evidence>
<reference evidence="7 8" key="1">
    <citation type="journal article" date="2010" name="Stand. Genomic Sci.">
        <title>Complete genome sequence of Haloterrigena turkmenica type strain (4k).</title>
        <authorList>
            <person name="Saunders E."/>
            <person name="Tindall B.J."/>
            <person name="Fahnrich R."/>
            <person name="Lapidus A."/>
            <person name="Copeland A."/>
            <person name="Del Rio T.G."/>
            <person name="Lucas S."/>
            <person name="Chen F."/>
            <person name="Tice H."/>
            <person name="Cheng J.F."/>
            <person name="Han C."/>
            <person name="Detter J.C."/>
            <person name="Bruce D."/>
            <person name="Goodwin L."/>
            <person name="Chain P."/>
            <person name="Pitluck S."/>
            <person name="Pati A."/>
            <person name="Ivanova N."/>
            <person name="Mavromatis K."/>
            <person name="Chen A."/>
            <person name="Palaniappan K."/>
            <person name="Land M."/>
            <person name="Hauser L."/>
            <person name="Chang Y.J."/>
            <person name="Jeffries C.D."/>
            <person name="Brettin T."/>
            <person name="Rohde M."/>
            <person name="Goker M."/>
            <person name="Bristow J."/>
            <person name="Eisen J.A."/>
            <person name="Markowitz V."/>
            <person name="Hugenholtz P."/>
            <person name="Klenk H.P."/>
            <person name="Kyrpides N.C."/>
        </authorList>
    </citation>
    <scope>NUCLEOTIDE SEQUENCE [LARGE SCALE GENOMIC DNA]</scope>
    <source>
        <strain evidence="8">ATCC 51198 / DSM 5511 / JCM 9101 / NCIMB 13204 / VKM B-1734 / 4k</strain>
    </source>
</reference>
<feature type="transmembrane region" description="Helical" evidence="6">
    <location>
        <begin position="432"/>
        <end position="456"/>
    </location>
</feature>
<dbReference type="GO" id="GO:0022857">
    <property type="term" value="F:transmembrane transporter activity"/>
    <property type="evidence" value="ECO:0007669"/>
    <property type="project" value="InterPro"/>
</dbReference>
<feature type="transmembrane region" description="Helical" evidence="6">
    <location>
        <begin position="379"/>
        <end position="401"/>
    </location>
</feature>
<comment type="subcellular location">
    <subcellularLocation>
        <location evidence="1">Membrane</location>
        <topology evidence="1">Multi-pass membrane protein</topology>
    </subcellularLocation>
</comment>
<feature type="transmembrane region" description="Helical" evidence="6">
    <location>
        <begin position="89"/>
        <end position="117"/>
    </location>
</feature>
<dbReference type="RefSeq" id="WP_012942609.1">
    <property type="nucleotide sequence ID" value="NC_013743.1"/>
</dbReference>
<feature type="transmembrane region" description="Helical" evidence="6">
    <location>
        <begin position="468"/>
        <end position="490"/>
    </location>
</feature>
<proteinExistence type="predicted"/>
<dbReference type="GO" id="GO:0005886">
    <property type="term" value="C:plasma membrane"/>
    <property type="evidence" value="ECO:0007669"/>
    <property type="project" value="TreeGrafter"/>
</dbReference>
<keyword evidence="8" id="KW-1185">Reference proteome</keyword>
<feature type="transmembrane region" description="Helical" evidence="6">
    <location>
        <begin position="349"/>
        <end position="373"/>
    </location>
</feature>
<feature type="transmembrane region" description="Helical" evidence="6">
    <location>
        <begin position="183"/>
        <end position="206"/>
    </location>
</feature>
<dbReference type="STRING" id="543526.Htur_1416"/>
<evidence type="ECO:0000256" key="5">
    <source>
        <dbReference type="SAM" id="MobiDB-lite"/>
    </source>
</evidence>
<accession>D2RQ45</accession>